<dbReference type="AlphaFoldDB" id="A0AAP5LNQ1"/>
<dbReference type="InterPro" id="IPR049253">
    <property type="entry name" value="DUF6886"/>
</dbReference>
<dbReference type="Pfam" id="PF21820">
    <property type="entry name" value="DUF6886"/>
    <property type="match status" value="1"/>
</dbReference>
<name>A0AAP5LNQ1_PAEAM</name>
<protein>
    <submittedName>
        <fullName evidence="1">Uncharacterized protein</fullName>
    </submittedName>
</protein>
<dbReference type="Proteomes" id="UP001254832">
    <property type="component" value="Unassembled WGS sequence"/>
</dbReference>
<evidence type="ECO:0000313" key="1">
    <source>
        <dbReference type="EMBL" id="MDR6723663.1"/>
    </source>
</evidence>
<gene>
    <name evidence="1" type="ORF">J2W91_002125</name>
</gene>
<dbReference type="EMBL" id="JAVDTR010000005">
    <property type="protein sequence ID" value="MDR6723663.1"/>
    <property type="molecule type" value="Genomic_DNA"/>
</dbReference>
<evidence type="ECO:0000313" key="2">
    <source>
        <dbReference type="Proteomes" id="UP001254832"/>
    </source>
</evidence>
<comment type="caution">
    <text evidence="1">The sequence shown here is derived from an EMBL/GenBank/DDBJ whole genome shotgun (WGS) entry which is preliminary data.</text>
</comment>
<reference evidence="1" key="1">
    <citation type="submission" date="2023-07" db="EMBL/GenBank/DDBJ databases">
        <title>Sorghum-associated microbial communities from plants grown in Nebraska, USA.</title>
        <authorList>
            <person name="Schachtman D."/>
        </authorList>
    </citation>
    <scope>NUCLEOTIDE SEQUENCE</scope>
    <source>
        <strain evidence="1">BE80</strain>
    </source>
</reference>
<proteinExistence type="predicted"/>
<organism evidence="1 2">
    <name type="scientific">Paenibacillus amylolyticus</name>
    <dbReference type="NCBI Taxonomy" id="1451"/>
    <lineage>
        <taxon>Bacteria</taxon>
        <taxon>Bacillati</taxon>
        <taxon>Bacillota</taxon>
        <taxon>Bacilli</taxon>
        <taxon>Bacillales</taxon>
        <taxon>Paenibacillaceae</taxon>
        <taxon>Paenibacillus</taxon>
    </lineage>
</organism>
<accession>A0AAP5LNQ1</accession>
<dbReference type="RefSeq" id="WP_310139091.1">
    <property type="nucleotide sequence ID" value="NZ_JAVDTR010000005.1"/>
</dbReference>
<sequence length="167" mass="19971">MKLYHFSEESDITLFEPRTIYNQTDAKVWTIDAYHAAHYFFPRECPRVCVWTKEDAEELILAREFGITSTQRMIAIESDWYDRVREGHIYRYTFEDERFELENEDAGYYTSKCTVRPIAVERMDDLIGAILKEDIEFRVMPSLMPLKQKVLESNVQFSMIRMRNAKE</sequence>